<dbReference type="PANTHER" id="PTHR43343">
    <property type="entry name" value="PEPTIDASE S12"/>
    <property type="match status" value="1"/>
</dbReference>
<dbReference type="PANTHER" id="PTHR43343:SF3">
    <property type="entry name" value="PROTEASE DO-LIKE 8, CHLOROPLASTIC"/>
    <property type="match status" value="1"/>
</dbReference>
<dbReference type="Gene3D" id="2.30.42.10">
    <property type="match status" value="1"/>
</dbReference>
<organism evidence="4 5">
    <name type="scientific">Chitinophaga jiangningensis</name>
    <dbReference type="NCBI Taxonomy" id="1419482"/>
    <lineage>
        <taxon>Bacteria</taxon>
        <taxon>Pseudomonadati</taxon>
        <taxon>Bacteroidota</taxon>
        <taxon>Chitinophagia</taxon>
        <taxon>Chitinophagales</taxon>
        <taxon>Chitinophagaceae</taxon>
        <taxon>Chitinophaga</taxon>
    </lineage>
</organism>
<proteinExistence type="predicted"/>
<dbReference type="Proteomes" id="UP000184420">
    <property type="component" value="Unassembled WGS sequence"/>
</dbReference>
<evidence type="ECO:0000259" key="3">
    <source>
        <dbReference type="PROSITE" id="PS50106"/>
    </source>
</evidence>
<dbReference type="InterPro" id="IPR001478">
    <property type="entry name" value="PDZ"/>
</dbReference>
<evidence type="ECO:0000256" key="2">
    <source>
        <dbReference type="ARBA" id="ARBA00022801"/>
    </source>
</evidence>
<dbReference type="STRING" id="1419482.SAMN05444266_104289"/>
<dbReference type="Pfam" id="PF13180">
    <property type="entry name" value="PDZ_2"/>
    <property type="match status" value="1"/>
</dbReference>
<keyword evidence="1 4" id="KW-0645">Protease</keyword>
<gene>
    <name evidence="4" type="ORF">SAMN05444266_104289</name>
</gene>
<feature type="domain" description="PDZ" evidence="3">
    <location>
        <begin position="323"/>
        <end position="400"/>
    </location>
</feature>
<name>A0A1M7CDT6_9BACT</name>
<accession>A0A1M7CDT6</accession>
<dbReference type="InterPro" id="IPR036034">
    <property type="entry name" value="PDZ_sf"/>
</dbReference>
<evidence type="ECO:0000313" key="4">
    <source>
        <dbReference type="EMBL" id="SHL65368.1"/>
    </source>
</evidence>
<evidence type="ECO:0000256" key="1">
    <source>
        <dbReference type="ARBA" id="ARBA00022670"/>
    </source>
</evidence>
<dbReference type="PRINTS" id="PR00834">
    <property type="entry name" value="PROTEASES2C"/>
</dbReference>
<reference evidence="4 5" key="1">
    <citation type="submission" date="2016-11" db="EMBL/GenBank/DDBJ databases">
        <authorList>
            <person name="Jaros S."/>
            <person name="Januszkiewicz K."/>
            <person name="Wedrychowicz H."/>
        </authorList>
    </citation>
    <scope>NUCLEOTIDE SEQUENCE [LARGE SCALE GENOMIC DNA]</scope>
    <source>
        <strain evidence="4 5">DSM 27406</strain>
    </source>
</reference>
<dbReference type="GO" id="GO:0006508">
    <property type="term" value="P:proteolysis"/>
    <property type="evidence" value="ECO:0007669"/>
    <property type="project" value="UniProtKB-KW"/>
</dbReference>
<keyword evidence="2" id="KW-0378">Hydrolase</keyword>
<dbReference type="SUPFAM" id="SSF50156">
    <property type="entry name" value="PDZ domain-like"/>
    <property type="match status" value="1"/>
</dbReference>
<evidence type="ECO:0000313" key="5">
    <source>
        <dbReference type="Proteomes" id="UP000184420"/>
    </source>
</evidence>
<dbReference type="RefSeq" id="WP_073080953.1">
    <property type="nucleotide sequence ID" value="NZ_FRBL01000004.1"/>
</dbReference>
<sequence length="523" mass="55688">MKFKQIVTIVCISIVTASASIFVYSKYFQPRQAGIYQNGSTEVPVNYARYMPGTENGSAVPPSDFTAAAKAAVPGVVHIKTKINPRQVTNGLQRKRSILQDLFGDEFFGDEFNGGGDGRRYYVPGQMASGSGVLISDDGYIVTNNHVIDDADEISVTLSNSAKTYKAKLIGADPSTDLAVIKIEGAGFPYLLYGNSDNVEIGQWVLAIGYPLNLDATVTAGIVSAKSRTIGINKSRGSRNSAIESFIQTDAAVNQGNSGGALINTSGELIGVNSAIASPTGSYAGYSYAIPVNLIKKVVNDLMKYGNVQRAYLGVSYMPSSVIASLSDEQLKELGVRRDAPGVQVTEVVDNGSAKAAGLQAGDIITRINGTPIPGPSQMTEQIARYKPGDKISITYLRNNKEYTADNVTLRNLAGNTDVVRTTVLDRLGADLSALDKDDARRLGIRGGVWVSGIGNGILKKQTTMAPGFLIIKAGDQSITSPDELAKVLDRKGNVQLIGLYPEKSTNIYYYNIQTGGGSSESF</sequence>
<dbReference type="Gene3D" id="2.40.10.120">
    <property type="match status" value="1"/>
</dbReference>
<keyword evidence="5" id="KW-1185">Reference proteome</keyword>
<dbReference type="PROSITE" id="PS50106">
    <property type="entry name" value="PDZ"/>
    <property type="match status" value="1"/>
</dbReference>
<dbReference type="InterPro" id="IPR009003">
    <property type="entry name" value="Peptidase_S1_PA"/>
</dbReference>
<dbReference type="SUPFAM" id="SSF50494">
    <property type="entry name" value="Trypsin-like serine proteases"/>
    <property type="match status" value="1"/>
</dbReference>
<dbReference type="SMART" id="SM00228">
    <property type="entry name" value="PDZ"/>
    <property type="match status" value="1"/>
</dbReference>
<dbReference type="InterPro" id="IPR001940">
    <property type="entry name" value="Peptidase_S1C"/>
</dbReference>
<dbReference type="AlphaFoldDB" id="A0A1M7CDT6"/>
<dbReference type="EMBL" id="FRBL01000004">
    <property type="protein sequence ID" value="SHL65368.1"/>
    <property type="molecule type" value="Genomic_DNA"/>
</dbReference>
<dbReference type="OrthoDB" id="9758917at2"/>
<dbReference type="InterPro" id="IPR051201">
    <property type="entry name" value="Chloro_Bact_Ser_Proteases"/>
</dbReference>
<protein>
    <submittedName>
        <fullName evidence="4">Do/DeqQ family serine protease</fullName>
    </submittedName>
</protein>
<dbReference type="GO" id="GO:0004252">
    <property type="term" value="F:serine-type endopeptidase activity"/>
    <property type="evidence" value="ECO:0007669"/>
    <property type="project" value="InterPro"/>
</dbReference>
<dbReference type="Pfam" id="PF13365">
    <property type="entry name" value="Trypsin_2"/>
    <property type="match status" value="1"/>
</dbReference>